<dbReference type="SUPFAM" id="SSF159894">
    <property type="entry name" value="YgaC/TfoX-N like"/>
    <property type="match status" value="1"/>
</dbReference>
<sequence length="121" mass="13192">MASGGSFIAFLAEQLAPLGPVAPRRMFSGHGLFCHGVMFGLVVREALYLRGDAQNRPVFEAAGAAPFSYSRQGRRVELAYWRVPDHLLDEAEELLVWARSGLAAAQRVAAGKQAAPKRRAR</sequence>
<dbReference type="RefSeq" id="WP_252953953.1">
    <property type="nucleotide sequence ID" value="NZ_JAFIRR010000086.1"/>
</dbReference>
<dbReference type="Proteomes" id="UP001523392">
    <property type="component" value="Unassembled WGS sequence"/>
</dbReference>
<dbReference type="Gene3D" id="3.30.1460.30">
    <property type="entry name" value="YgaC/TfoX-N like chaperone"/>
    <property type="match status" value="1"/>
</dbReference>
<comment type="caution">
    <text evidence="2">The sequence shown here is derived from an EMBL/GenBank/DDBJ whole genome shotgun (WGS) entry which is preliminary data.</text>
</comment>
<dbReference type="PANTHER" id="PTHR36121">
    <property type="entry name" value="PROTEIN SXY"/>
    <property type="match status" value="1"/>
</dbReference>
<evidence type="ECO:0000259" key="1">
    <source>
        <dbReference type="Pfam" id="PF04993"/>
    </source>
</evidence>
<feature type="domain" description="TfoX N-terminal" evidence="1">
    <location>
        <begin position="13"/>
        <end position="105"/>
    </location>
</feature>
<organism evidence="2 3">
    <name type="scientific">Siccirubricoccus soli</name>
    <dbReference type="NCBI Taxonomy" id="2899147"/>
    <lineage>
        <taxon>Bacteria</taxon>
        <taxon>Pseudomonadati</taxon>
        <taxon>Pseudomonadota</taxon>
        <taxon>Alphaproteobacteria</taxon>
        <taxon>Acetobacterales</taxon>
        <taxon>Roseomonadaceae</taxon>
        <taxon>Siccirubricoccus</taxon>
    </lineage>
</organism>
<gene>
    <name evidence="2" type="ORF">JYK14_14275</name>
</gene>
<reference evidence="2 3" key="1">
    <citation type="submission" date="2021-12" db="EMBL/GenBank/DDBJ databases">
        <title>Siccirubricoccus leaddurans sp. nov., a high concentration Zn2+ tolerance bacterium.</title>
        <authorList>
            <person name="Cao Y."/>
        </authorList>
    </citation>
    <scope>NUCLEOTIDE SEQUENCE [LARGE SCALE GENOMIC DNA]</scope>
    <source>
        <strain evidence="2 3">KC 17139</strain>
    </source>
</reference>
<dbReference type="Pfam" id="PF04993">
    <property type="entry name" value="TfoX_N"/>
    <property type="match status" value="1"/>
</dbReference>
<dbReference type="PANTHER" id="PTHR36121:SF1">
    <property type="entry name" value="PROTEIN SXY"/>
    <property type="match status" value="1"/>
</dbReference>
<proteinExistence type="predicted"/>
<keyword evidence="3" id="KW-1185">Reference proteome</keyword>
<evidence type="ECO:0000313" key="3">
    <source>
        <dbReference type="Proteomes" id="UP001523392"/>
    </source>
</evidence>
<name>A0ABT1D5W9_9PROT</name>
<accession>A0ABT1D5W9</accession>
<dbReference type="EMBL" id="JAFIRR010000086">
    <property type="protein sequence ID" value="MCO6417322.1"/>
    <property type="molecule type" value="Genomic_DNA"/>
</dbReference>
<dbReference type="InterPro" id="IPR047525">
    <property type="entry name" value="TfoX-like"/>
</dbReference>
<dbReference type="InterPro" id="IPR007076">
    <property type="entry name" value="TfoX_N"/>
</dbReference>
<protein>
    <submittedName>
        <fullName evidence="2">TfoX/Sxy family protein</fullName>
    </submittedName>
</protein>
<evidence type="ECO:0000313" key="2">
    <source>
        <dbReference type="EMBL" id="MCO6417322.1"/>
    </source>
</evidence>